<accession>A0A844BEE9</accession>
<dbReference type="OrthoDB" id="5997282at2"/>
<reference evidence="1 2" key="1">
    <citation type="submission" date="2019-11" db="EMBL/GenBank/DDBJ databases">
        <title>Caenimonas koreensis gen. nov., sp. nov., isolated from activated sludge.</title>
        <authorList>
            <person name="Seung H.R."/>
        </authorList>
    </citation>
    <scope>NUCLEOTIDE SEQUENCE [LARGE SCALE GENOMIC DNA]</scope>
    <source>
        <strain evidence="1 2">EMB320</strain>
    </source>
</reference>
<gene>
    <name evidence="1" type="ORF">GHT07_16205</name>
</gene>
<proteinExistence type="predicted"/>
<organism evidence="1 2">
    <name type="scientific">Caenimonas koreensis DSM 17982</name>
    <dbReference type="NCBI Taxonomy" id="1121255"/>
    <lineage>
        <taxon>Bacteria</taxon>
        <taxon>Pseudomonadati</taxon>
        <taxon>Pseudomonadota</taxon>
        <taxon>Betaproteobacteria</taxon>
        <taxon>Burkholderiales</taxon>
        <taxon>Comamonadaceae</taxon>
        <taxon>Caenimonas</taxon>
    </lineage>
</organism>
<comment type="caution">
    <text evidence="1">The sequence shown here is derived from an EMBL/GenBank/DDBJ whole genome shotgun (WGS) entry which is preliminary data.</text>
</comment>
<sequence length="156" mass="16560">MPFADFSQFAHALCRCAGIATPQLEPDGAGVVAFHLVIQEVVVDVFQLPALGDEPCDDAFVAVTFGSIAQGMELDALQVMAEANYTMLGHAAPVFGMNPATGEVVMRQHIALSRVDAQSAFDSIVRLTGIALRWRADPTLAPDEPSGNAVDVHRLA</sequence>
<evidence type="ECO:0008006" key="3">
    <source>
        <dbReference type="Google" id="ProtNLM"/>
    </source>
</evidence>
<dbReference type="SUPFAM" id="SSF69635">
    <property type="entry name" value="Type III secretory system chaperone-like"/>
    <property type="match status" value="1"/>
</dbReference>
<dbReference type="Gene3D" id="3.30.1460.10">
    <property type="match status" value="1"/>
</dbReference>
<dbReference type="AlphaFoldDB" id="A0A844BEE9"/>
<dbReference type="Proteomes" id="UP000487350">
    <property type="component" value="Unassembled WGS sequence"/>
</dbReference>
<protein>
    <recommendedName>
        <fullName evidence="3">Tir chaperone protein (CesT) family protein</fullName>
    </recommendedName>
</protein>
<evidence type="ECO:0000313" key="1">
    <source>
        <dbReference type="EMBL" id="MRD48831.1"/>
    </source>
</evidence>
<dbReference type="RefSeq" id="WP_153586150.1">
    <property type="nucleotide sequence ID" value="NZ_WJBU01000016.1"/>
</dbReference>
<dbReference type="EMBL" id="WJBU01000016">
    <property type="protein sequence ID" value="MRD48831.1"/>
    <property type="molecule type" value="Genomic_DNA"/>
</dbReference>
<evidence type="ECO:0000313" key="2">
    <source>
        <dbReference type="Proteomes" id="UP000487350"/>
    </source>
</evidence>
<name>A0A844BEE9_9BURK</name>
<keyword evidence="2" id="KW-1185">Reference proteome</keyword>